<organism evidence="2 3">
    <name type="scientific">Aestuariibaculum marinum</name>
    <dbReference type="NCBI Taxonomy" id="2683592"/>
    <lineage>
        <taxon>Bacteria</taxon>
        <taxon>Pseudomonadati</taxon>
        <taxon>Bacteroidota</taxon>
        <taxon>Flavobacteriia</taxon>
        <taxon>Flavobacteriales</taxon>
        <taxon>Flavobacteriaceae</taxon>
    </lineage>
</organism>
<dbReference type="Gene3D" id="3.40.50.620">
    <property type="entry name" value="HUPs"/>
    <property type="match status" value="1"/>
</dbReference>
<dbReference type="InterPro" id="IPR003848">
    <property type="entry name" value="DUF218"/>
</dbReference>
<dbReference type="InterPro" id="IPR014729">
    <property type="entry name" value="Rossmann-like_a/b/a_fold"/>
</dbReference>
<dbReference type="EMBL" id="JACVXD010000018">
    <property type="protein sequence ID" value="MBD0825462.1"/>
    <property type="molecule type" value="Genomic_DNA"/>
</dbReference>
<gene>
    <name evidence="2" type="ORF">ICJ85_15710</name>
</gene>
<evidence type="ECO:0000313" key="3">
    <source>
        <dbReference type="Proteomes" id="UP000621516"/>
    </source>
</evidence>
<evidence type="ECO:0000313" key="2">
    <source>
        <dbReference type="EMBL" id="MBD0825462.1"/>
    </source>
</evidence>
<dbReference type="Pfam" id="PF02698">
    <property type="entry name" value="DUF218"/>
    <property type="match status" value="1"/>
</dbReference>
<dbReference type="RefSeq" id="WP_188224753.1">
    <property type="nucleotide sequence ID" value="NZ_JACVXD010000018.1"/>
</dbReference>
<keyword evidence="3" id="KW-1185">Reference proteome</keyword>
<sequence>MNLNKQSITTFLLITGAFWFSKGMMAQNNTSYYQNYLPYKSEHIIQDKVFYFFTAIQKGAEVNSLFAKDKFLNTVFKDFKSQTQHASNTCEKNIDCHLEALTWKQEQINAVSNRLQFLYGKNKSIQSFVKEHVRASGNYQNYYHLNDDSLLVNVWADAAKGLNSILNIYGRGERPLYPKIDSISYDKNTTFYKQLIDINTNSVAHDTEEMTLFFEPSLQFALNLLDINDRDEVASYEPMEEGENKRAVQYISTVNWSDYKYSVILIPGYGPEEDKVALSPVARFRLKLAVERFENKLAPFIVVSGGRVHPFRTIYNEAFEMKKELITKYGIPEESIIIEPHARHTTTNFRNTARLIYKYGIPSNKKALVTTTKYQSEYITNNNFKKRCIRDLGYVPINLGKRLNKNDVEFLPERSSLHIDVIQPLDP</sequence>
<proteinExistence type="predicted"/>
<reference evidence="2 3" key="1">
    <citation type="journal article" date="2018" name="J. Microbiol.">
        <title>Aestuariibaculum marinum sp. nov., a marine bacterium isolated from seawater in South Korea.</title>
        <authorList>
            <person name="Choi J."/>
            <person name="Lee D."/>
            <person name="Jang J.H."/>
            <person name="Cha S."/>
            <person name="Seo T."/>
        </authorList>
    </citation>
    <scope>NUCLEOTIDE SEQUENCE [LARGE SCALE GENOMIC DNA]</scope>
    <source>
        <strain evidence="2 3">IP7</strain>
    </source>
</reference>
<dbReference type="Proteomes" id="UP000621516">
    <property type="component" value="Unassembled WGS sequence"/>
</dbReference>
<protein>
    <submittedName>
        <fullName evidence="2">YdcF family protein</fullName>
    </submittedName>
</protein>
<accession>A0A8J6U648</accession>
<comment type="caution">
    <text evidence="2">The sequence shown here is derived from an EMBL/GenBank/DDBJ whole genome shotgun (WGS) entry which is preliminary data.</text>
</comment>
<evidence type="ECO:0000259" key="1">
    <source>
        <dbReference type="Pfam" id="PF02698"/>
    </source>
</evidence>
<feature type="domain" description="DUF218" evidence="1">
    <location>
        <begin position="263"/>
        <end position="376"/>
    </location>
</feature>
<name>A0A8J6U648_9FLAO</name>
<dbReference type="CDD" id="cd06259">
    <property type="entry name" value="YdcF-like"/>
    <property type="match status" value="1"/>
</dbReference>
<dbReference type="AlphaFoldDB" id="A0A8J6U648"/>